<dbReference type="PANTHER" id="PTHR48106:SF18">
    <property type="entry name" value="QUINONE OXIDOREDUCTASE PIG3"/>
    <property type="match status" value="1"/>
</dbReference>
<evidence type="ECO:0000313" key="4">
    <source>
        <dbReference type="EMBL" id="QIG41675.1"/>
    </source>
</evidence>
<dbReference type="Pfam" id="PF13602">
    <property type="entry name" value="ADH_zinc_N_2"/>
    <property type="match status" value="1"/>
</dbReference>
<dbReference type="InterPro" id="IPR020843">
    <property type="entry name" value="ER"/>
</dbReference>
<evidence type="ECO:0000256" key="2">
    <source>
        <dbReference type="ARBA" id="ARBA00023002"/>
    </source>
</evidence>
<dbReference type="Gene3D" id="3.90.180.10">
    <property type="entry name" value="Medium-chain alcohol dehydrogenases, catalytic domain"/>
    <property type="match status" value="1"/>
</dbReference>
<dbReference type="SUPFAM" id="SSF51735">
    <property type="entry name" value="NAD(P)-binding Rossmann-fold domains"/>
    <property type="match status" value="1"/>
</dbReference>
<dbReference type="AlphaFoldDB" id="A0A6G6W996"/>
<keyword evidence="2" id="KW-0560">Oxidoreductase</keyword>
<dbReference type="EMBL" id="CP049257">
    <property type="protein sequence ID" value="QIG41675.1"/>
    <property type="molecule type" value="Genomic_DNA"/>
</dbReference>
<evidence type="ECO:0000259" key="3">
    <source>
        <dbReference type="SMART" id="SM00829"/>
    </source>
</evidence>
<dbReference type="InterPro" id="IPR013154">
    <property type="entry name" value="ADH-like_N"/>
</dbReference>
<dbReference type="SUPFAM" id="SSF50129">
    <property type="entry name" value="GroES-like"/>
    <property type="match status" value="1"/>
</dbReference>
<keyword evidence="5" id="KW-1185">Reference proteome</keyword>
<dbReference type="GO" id="GO:0016651">
    <property type="term" value="F:oxidoreductase activity, acting on NAD(P)H"/>
    <property type="evidence" value="ECO:0007669"/>
    <property type="project" value="TreeGrafter"/>
</dbReference>
<name>A0A6G6W996_9ACTN</name>
<organism evidence="4 5">
    <name type="scientific">Nocardioides anomalus</name>
    <dbReference type="NCBI Taxonomy" id="2712223"/>
    <lineage>
        <taxon>Bacteria</taxon>
        <taxon>Bacillati</taxon>
        <taxon>Actinomycetota</taxon>
        <taxon>Actinomycetes</taxon>
        <taxon>Propionibacteriales</taxon>
        <taxon>Nocardioidaceae</taxon>
        <taxon>Nocardioides</taxon>
    </lineage>
</organism>
<dbReference type="Proteomes" id="UP000502996">
    <property type="component" value="Chromosome"/>
</dbReference>
<dbReference type="CDD" id="cd05289">
    <property type="entry name" value="MDR_like_2"/>
    <property type="match status" value="1"/>
</dbReference>
<gene>
    <name evidence="4" type="ORF">G5V58_01820</name>
</gene>
<dbReference type="SMART" id="SM00829">
    <property type="entry name" value="PKS_ER"/>
    <property type="match status" value="1"/>
</dbReference>
<keyword evidence="1" id="KW-0521">NADP</keyword>
<dbReference type="InterPro" id="IPR036291">
    <property type="entry name" value="NAD(P)-bd_dom_sf"/>
</dbReference>
<evidence type="ECO:0000256" key="1">
    <source>
        <dbReference type="ARBA" id="ARBA00022857"/>
    </source>
</evidence>
<dbReference type="Pfam" id="PF08240">
    <property type="entry name" value="ADH_N"/>
    <property type="match status" value="1"/>
</dbReference>
<sequence>MTVVSADAAVLEGYGGPEVLLAGTVEVPDPGPGQVRIAVRYAAVGPTDLEIRAGHLAAVFPSPAGTALGFEAAGTVEAVGPGVVGTAVGDEVAAFLPGLGGYASLVLADHWVPRPDHVDPADAAALPASGEAAVRVLDQLGVRRGETLLLLGGTGSVGTVATQLAVHRGIRVLAAVRAADHARITELGARPVTYGPGLADEVRRAADGPVDAVFDAATGSDLRTAVGLAGDPARVITLSNHDAPALGVRLSGPDPAHADAALAEAMTALSEGRLRLRPTTVLPLHRAAEAHARLEGGERTKFLLQP</sequence>
<dbReference type="GO" id="GO:0070402">
    <property type="term" value="F:NADPH binding"/>
    <property type="evidence" value="ECO:0007669"/>
    <property type="project" value="TreeGrafter"/>
</dbReference>
<reference evidence="4 5" key="1">
    <citation type="submission" date="2020-02" db="EMBL/GenBank/DDBJ databases">
        <title>Full genome sequence of Nocardioides sp. R-3366.</title>
        <authorList>
            <person name="Im W.-T."/>
        </authorList>
    </citation>
    <scope>NUCLEOTIDE SEQUENCE [LARGE SCALE GENOMIC DNA]</scope>
    <source>
        <strain evidence="4 5">R-3366</strain>
    </source>
</reference>
<dbReference type="KEGG" id="nano:G5V58_01820"/>
<evidence type="ECO:0000313" key="5">
    <source>
        <dbReference type="Proteomes" id="UP000502996"/>
    </source>
</evidence>
<dbReference type="InterPro" id="IPR011032">
    <property type="entry name" value="GroES-like_sf"/>
</dbReference>
<dbReference type="Gene3D" id="3.40.50.720">
    <property type="entry name" value="NAD(P)-binding Rossmann-like Domain"/>
    <property type="match status" value="1"/>
</dbReference>
<protein>
    <submittedName>
        <fullName evidence="4">NADP-dependent oxidoreductase</fullName>
    </submittedName>
</protein>
<feature type="domain" description="Enoyl reductase (ER)" evidence="3">
    <location>
        <begin position="15"/>
        <end position="304"/>
    </location>
</feature>
<proteinExistence type="predicted"/>
<dbReference type="RefSeq" id="WP_165228235.1">
    <property type="nucleotide sequence ID" value="NZ_CP049257.1"/>
</dbReference>
<accession>A0A6G6W996</accession>
<dbReference type="PANTHER" id="PTHR48106">
    <property type="entry name" value="QUINONE OXIDOREDUCTASE PIG3-RELATED"/>
    <property type="match status" value="1"/>
</dbReference>